<feature type="region of interest" description="Disordered" evidence="7">
    <location>
        <begin position="358"/>
        <end position="392"/>
    </location>
</feature>
<keyword evidence="3 8" id="KW-0812">Transmembrane</keyword>
<feature type="domain" description="Integral membrane bound transporter" evidence="9">
    <location>
        <begin position="105"/>
        <end position="228"/>
    </location>
</feature>
<reference evidence="10 11" key="1">
    <citation type="journal article" date="2018" name="Nat. Biotechnol.">
        <title>A standardized bacterial taxonomy based on genome phylogeny substantially revises the tree of life.</title>
        <authorList>
            <person name="Parks D.H."/>
            <person name="Chuvochina M."/>
            <person name="Waite D.W."/>
            <person name="Rinke C."/>
            <person name="Skarshewski A."/>
            <person name="Chaumeil P.A."/>
            <person name="Hugenholtz P."/>
        </authorList>
    </citation>
    <scope>NUCLEOTIDE SEQUENCE [LARGE SCALE GENOMIC DNA]</scope>
    <source>
        <strain evidence="10">UBA11247</strain>
    </source>
</reference>
<sequence>MDDYRRRLVDNIAVEAHLFADAASSLTALSSPGGRDDRDDGDDSGNGDDAFTSQITLVAGKVKGSAAVAENTPRFGGHRHSATARLRLHPENQVATRLAAAAVVAAVVGSFINESRFYWALIGAFTVFNSTNTTREQIVKSVTRVVGTFVGIIIGAGLAHAIGMSVWAVPVICLVMAVGISLAKVDYFFCALGITISVSLMYEQLGTFTDMLLVTRLVETLVGVLCATAASLLIFPVRTGRAVTVGWDAFLESMDNLLDATERALAGTPEEQKAARGGIPQEIRNMENARFQVTAAANAVPGWMPVPASLRYPATTYERASQVTRLVVVDILGPGVQQDYREEVLGELRESRHRLEGYFSGPRDDDAAGPGSTVGQASPTVDGSAPEAPADGRTLATFSHLGILRTAVDDLGRPHLTPTRAA</sequence>
<evidence type="ECO:0000256" key="6">
    <source>
        <dbReference type="ARBA" id="ARBA00043993"/>
    </source>
</evidence>
<comment type="subcellular location">
    <subcellularLocation>
        <location evidence="1">Cell membrane</location>
        <topology evidence="1">Multi-pass membrane protein</topology>
    </subcellularLocation>
</comment>
<keyword evidence="2" id="KW-1003">Cell membrane</keyword>
<dbReference type="PANTHER" id="PTHR30509">
    <property type="entry name" value="P-HYDROXYBENZOIC ACID EFFLUX PUMP SUBUNIT-RELATED"/>
    <property type="match status" value="1"/>
</dbReference>
<dbReference type="EMBL" id="DQID01000175">
    <property type="protein sequence ID" value="HCT14455.1"/>
    <property type="molecule type" value="Genomic_DNA"/>
</dbReference>
<feature type="transmembrane region" description="Helical" evidence="8">
    <location>
        <begin position="185"/>
        <end position="202"/>
    </location>
</feature>
<evidence type="ECO:0000256" key="8">
    <source>
        <dbReference type="SAM" id="Phobius"/>
    </source>
</evidence>
<comment type="caution">
    <text evidence="10">The sequence shown here is derived from an EMBL/GenBank/DDBJ whole genome shotgun (WGS) entry which is preliminary data.</text>
</comment>
<feature type="transmembrane region" description="Helical" evidence="8">
    <location>
        <begin position="146"/>
        <end position="179"/>
    </location>
</feature>
<proteinExistence type="inferred from homology"/>
<evidence type="ECO:0000313" key="10">
    <source>
        <dbReference type="EMBL" id="HCT14455.1"/>
    </source>
</evidence>
<evidence type="ECO:0000259" key="9">
    <source>
        <dbReference type="Pfam" id="PF13515"/>
    </source>
</evidence>
<dbReference type="AlphaFoldDB" id="A0A3D4SZF6"/>
<feature type="transmembrane region" description="Helical" evidence="8">
    <location>
        <begin position="214"/>
        <end position="235"/>
    </location>
</feature>
<keyword evidence="5 8" id="KW-0472">Membrane</keyword>
<evidence type="ECO:0000256" key="1">
    <source>
        <dbReference type="ARBA" id="ARBA00004651"/>
    </source>
</evidence>
<comment type="similarity">
    <text evidence="6">Belongs to the YccS/YhfK family.</text>
</comment>
<evidence type="ECO:0000256" key="2">
    <source>
        <dbReference type="ARBA" id="ARBA00022475"/>
    </source>
</evidence>
<organism evidence="10 11">
    <name type="scientific">Corynebacterium nuruki</name>
    <dbReference type="NCBI Taxonomy" id="1032851"/>
    <lineage>
        <taxon>Bacteria</taxon>
        <taxon>Bacillati</taxon>
        <taxon>Actinomycetota</taxon>
        <taxon>Actinomycetes</taxon>
        <taxon>Mycobacteriales</taxon>
        <taxon>Corynebacteriaceae</taxon>
        <taxon>Corynebacterium</taxon>
    </lineage>
</organism>
<dbReference type="InterPro" id="IPR049453">
    <property type="entry name" value="Memb_transporter_dom"/>
</dbReference>
<keyword evidence="4 8" id="KW-1133">Transmembrane helix</keyword>
<dbReference type="Proteomes" id="UP000261739">
    <property type="component" value="Unassembled WGS sequence"/>
</dbReference>
<evidence type="ECO:0000256" key="4">
    <source>
        <dbReference type="ARBA" id="ARBA00022989"/>
    </source>
</evidence>
<dbReference type="GO" id="GO:0005886">
    <property type="term" value="C:plasma membrane"/>
    <property type="evidence" value="ECO:0007669"/>
    <property type="project" value="UniProtKB-SubCell"/>
</dbReference>
<accession>A0A3D4SZF6</accession>
<evidence type="ECO:0000256" key="7">
    <source>
        <dbReference type="SAM" id="MobiDB-lite"/>
    </source>
</evidence>
<evidence type="ECO:0000256" key="3">
    <source>
        <dbReference type="ARBA" id="ARBA00022692"/>
    </source>
</evidence>
<dbReference type="PANTHER" id="PTHR30509:SF9">
    <property type="entry name" value="MULTIDRUG RESISTANCE PROTEIN MDTO"/>
    <property type="match status" value="1"/>
</dbReference>
<gene>
    <name evidence="10" type="ORF">DIW82_06605</name>
</gene>
<protein>
    <recommendedName>
        <fullName evidence="9">Integral membrane bound transporter domain-containing protein</fullName>
    </recommendedName>
</protein>
<dbReference type="STRING" id="863239.GCA_000213935_00546"/>
<evidence type="ECO:0000313" key="11">
    <source>
        <dbReference type="Proteomes" id="UP000261739"/>
    </source>
</evidence>
<evidence type="ECO:0000256" key="5">
    <source>
        <dbReference type="ARBA" id="ARBA00023136"/>
    </source>
</evidence>
<name>A0A3D4SZF6_9CORY</name>
<dbReference type="Pfam" id="PF13515">
    <property type="entry name" value="FUSC_2"/>
    <property type="match status" value="1"/>
</dbReference>